<feature type="compositionally biased region" description="Basic and acidic residues" evidence="4">
    <location>
        <begin position="943"/>
        <end position="954"/>
    </location>
</feature>
<dbReference type="Gene3D" id="3.30.420.10">
    <property type="entry name" value="Ribonuclease H-like superfamily/Ribonuclease H"/>
    <property type="match status" value="1"/>
</dbReference>
<dbReference type="GO" id="GO:0003676">
    <property type="term" value="F:nucleic acid binding"/>
    <property type="evidence" value="ECO:0007669"/>
    <property type="project" value="InterPro"/>
</dbReference>
<dbReference type="Gene3D" id="4.10.60.10">
    <property type="entry name" value="Zinc finger, CCHC-type"/>
    <property type="match status" value="1"/>
</dbReference>
<dbReference type="PANTHER" id="PTHR42648">
    <property type="entry name" value="TRANSPOSASE, PUTATIVE-RELATED"/>
    <property type="match status" value="1"/>
</dbReference>
<dbReference type="Pfam" id="PF14223">
    <property type="entry name" value="Retrotran_gag_2"/>
    <property type="match status" value="1"/>
</dbReference>
<dbReference type="InterPro" id="IPR001584">
    <property type="entry name" value="Integrase_cat-core"/>
</dbReference>
<organism evidence="7">
    <name type="scientific">Tanacetum cinerariifolium</name>
    <name type="common">Dalmatian daisy</name>
    <name type="synonym">Chrysanthemum cinerariifolium</name>
    <dbReference type="NCBI Taxonomy" id="118510"/>
    <lineage>
        <taxon>Eukaryota</taxon>
        <taxon>Viridiplantae</taxon>
        <taxon>Streptophyta</taxon>
        <taxon>Embryophyta</taxon>
        <taxon>Tracheophyta</taxon>
        <taxon>Spermatophyta</taxon>
        <taxon>Magnoliopsida</taxon>
        <taxon>eudicotyledons</taxon>
        <taxon>Gunneridae</taxon>
        <taxon>Pentapetalae</taxon>
        <taxon>asterids</taxon>
        <taxon>campanulids</taxon>
        <taxon>Asterales</taxon>
        <taxon>Asteraceae</taxon>
        <taxon>Asteroideae</taxon>
        <taxon>Anthemideae</taxon>
        <taxon>Anthemidinae</taxon>
        <taxon>Tanacetum</taxon>
    </lineage>
</organism>
<dbReference type="SUPFAM" id="SSF56672">
    <property type="entry name" value="DNA/RNA polymerases"/>
    <property type="match status" value="1"/>
</dbReference>
<dbReference type="SMART" id="SM00343">
    <property type="entry name" value="ZnF_C2HC"/>
    <property type="match status" value="1"/>
</dbReference>
<dbReference type="InterPro" id="IPR039537">
    <property type="entry name" value="Retrotran_Ty1/copia-like"/>
</dbReference>
<feature type="region of interest" description="Disordered" evidence="4">
    <location>
        <begin position="942"/>
        <end position="971"/>
    </location>
</feature>
<feature type="domain" description="Integrase catalytic" evidence="6">
    <location>
        <begin position="385"/>
        <end position="434"/>
    </location>
</feature>
<feature type="region of interest" description="Disordered" evidence="4">
    <location>
        <begin position="175"/>
        <end position="200"/>
    </location>
</feature>
<gene>
    <name evidence="7" type="ORF">Tci_012898</name>
</gene>
<dbReference type="InterPro" id="IPR036875">
    <property type="entry name" value="Znf_CCHC_sf"/>
</dbReference>
<dbReference type="GO" id="GO:0008270">
    <property type="term" value="F:zinc ion binding"/>
    <property type="evidence" value="ECO:0007669"/>
    <property type="project" value="UniProtKB-KW"/>
</dbReference>
<dbReference type="PROSITE" id="PS50158">
    <property type="entry name" value="ZF_CCHC"/>
    <property type="match status" value="1"/>
</dbReference>
<feature type="region of interest" description="Disordered" evidence="4">
    <location>
        <begin position="123"/>
        <end position="162"/>
    </location>
</feature>
<comment type="caution">
    <text evidence="7">The sequence shown here is derived from an EMBL/GenBank/DDBJ whole genome shotgun (WGS) entry which is preliminary data.</text>
</comment>
<dbReference type="Pfam" id="PF25597">
    <property type="entry name" value="SH3_retrovirus"/>
    <property type="match status" value="1"/>
</dbReference>
<accession>A0A6L2JW15</accession>
<reference evidence="7" key="1">
    <citation type="journal article" date="2019" name="Sci. Rep.">
        <title>Draft genome of Tanacetum cinerariifolium, the natural source of mosquito coil.</title>
        <authorList>
            <person name="Yamashiro T."/>
            <person name="Shiraishi A."/>
            <person name="Satake H."/>
            <person name="Nakayama K."/>
        </authorList>
    </citation>
    <scope>NUCLEOTIDE SEQUENCE</scope>
</reference>
<dbReference type="Pfam" id="PF07727">
    <property type="entry name" value="RVT_2"/>
    <property type="match status" value="2"/>
</dbReference>
<evidence type="ECO:0000256" key="4">
    <source>
        <dbReference type="SAM" id="MobiDB-lite"/>
    </source>
</evidence>
<evidence type="ECO:0000256" key="1">
    <source>
        <dbReference type="ARBA" id="ARBA00022723"/>
    </source>
</evidence>
<name>A0A6L2JW15_TANCI</name>
<dbReference type="InterPro" id="IPR036397">
    <property type="entry name" value="RNaseH_sf"/>
</dbReference>
<keyword evidence="3" id="KW-0863">Zinc-finger</keyword>
<dbReference type="SUPFAM" id="SSF57756">
    <property type="entry name" value="Retrovirus zinc finger-like domains"/>
    <property type="match status" value="1"/>
</dbReference>
<dbReference type="PROSITE" id="PS50994">
    <property type="entry name" value="INTEGRASE"/>
    <property type="match status" value="1"/>
</dbReference>
<feature type="domain" description="CCHC-type" evidence="5">
    <location>
        <begin position="163"/>
        <end position="179"/>
    </location>
</feature>
<dbReference type="InterPro" id="IPR001878">
    <property type="entry name" value="Znf_CCHC"/>
</dbReference>
<evidence type="ECO:0000313" key="7">
    <source>
        <dbReference type="EMBL" id="GEU40920.1"/>
    </source>
</evidence>
<evidence type="ECO:0000256" key="3">
    <source>
        <dbReference type="PROSITE-ProRule" id="PRU00047"/>
    </source>
</evidence>
<dbReference type="EMBL" id="BKCJ010001368">
    <property type="protein sequence ID" value="GEU40920.1"/>
    <property type="molecule type" value="Genomic_DNA"/>
</dbReference>
<dbReference type="Pfam" id="PF00098">
    <property type="entry name" value="zf-CCHC"/>
    <property type="match status" value="1"/>
</dbReference>
<keyword evidence="1" id="KW-0479">Metal-binding</keyword>
<dbReference type="InterPro" id="IPR057670">
    <property type="entry name" value="SH3_retrovirus"/>
</dbReference>
<keyword evidence="2" id="KW-0378">Hydrolase</keyword>
<evidence type="ECO:0000259" key="6">
    <source>
        <dbReference type="PROSITE" id="PS50994"/>
    </source>
</evidence>
<proteinExistence type="predicted"/>
<protein>
    <submittedName>
        <fullName evidence="7">Retrotransposon protein, putative, Ty1-copia subclass</fullName>
    </submittedName>
</protein>
<evidence type="ECO:0000259" key="5">
    <source>
        <dbReference type="PROSITE" id="PS50158"/>
    </source>
</evidence>
<dbReference type="InterPro" id="IPR013103">
    <property type="entry name" value="RVT_2"/>
</dbReference>
<feature type="compositionally biased region" description="Basic and acidic residues" evidence="4">
    <location>
        <begin position="141"/>
        <end position="153"/>
    </location>
</feature>
<dbReference type="InterPro" id="IPR012337">
    <property type="entry name" value="RNaseH-like_sf"/>
</dbReference>
<dbReference type="AlphaFoldDB" id="A0A6L2JW15"/>
<dbReference type="GO" id="GO:0016787">
    <property type="term" value="F:hydrolase activity"/>
    <property type="evidence" value="ECO:0007669"/>
    <property type="project" value="UniProtKB-KW"/>
</dbReference>
<dbReference type="SUPFAM" id="SSF53098">
    <property type="entry name" value="Ribonuclease H-like"/>
    <property type="match status" value="1"/>
</dbReference>
<sequence>MRALLVQQGCAVALEGEDKFPKDTKDEVKKKIMAKAHSMILLSVTNEVLREVVDQMTASELWDKLCEKYQNNSLTNRLYQKQWLYTLRMFESTQNFVDTMLYGRTTISVNDVKDALLSKELKRKVSGDEGSGSGLFAGRGRSQERNNRNERSRSKSRNSRKVKCYRCKEKGHIKRDCPQKRGNSKSESSNSGSATVVQDGSDDGDFGDVLTVCSASTTDTWIMDTSASHHMTFSRDIFASFKEWNRIVKLGDDARNLISLCTLAKNGLKYHGEGEWVKVSKGSCFDEGKTAVWNLFFAGHFSDRNGGGIPGLLGGDVTGKIQLCEACVKGKQRMIKFSTDQHTSKEILKYVHSDLWGPSPTKDEVFRKFKEWKTMVEKRTGKQVKTLRTDNVLEFCNTPFDNFCKKEGIVRHHTVRHTPQQNGVAKRMNQTLMARARSPSTAIGLKTPQEVWSGKYSNYSDLRIFVYPAYAHVNDGKHEPRAVKCIFLGYVTGVKGYRLWCTEGKSPDKFLISRDVTVDESAMLGQSRGCESFAVEPVEEEADNTGTGVEGSIAVRKGKRNVPSPARYAGCVNTYDIDSVAYALASLEKNKTWDHVTLSNGVKPVGCKWVLNRKEGIPGVEPARFKVRLVAKGFSQKEGIDYHEVFSPVVKHKTIRILLAMVGEFNPELEQLDVKSAFVHGNLEEWIYMSQSEGFNNSRREQVSGDSYVYLLLYVDDMLIAAKNMTMINDLKALLKSKFEMKDLGAAKKMLVLLLAAHFKLDQSTIPGIDKEVKYMNDSIFKCNGKSYGASNICLVYDGKGHGDGLVSYVYSDYGGDLVKRRSLTCFIFNLFGCAVSWKSTLKPTVALSTNEVEYMSMTEGIKECIWLHGLVQSLGLKVKKPALFCDTQSALSLAKNLVYHERTKYIDVRLNFIRDVLEEDMFSIQKIATEHNPADMLTKALPTEKKETTKTDTEEPLAVREIPSQGGDVV</sequence>
<dbReference type="PANTHER" id="PTHR42648:SF28">
    <property type="entry name" value="TRANSPOSON-ENCODED PROTEIN WITH RIBONUCLEASE H-LIKE AND RETROVIRUS ZINC FINGER-LIKE DOMAINS"/>
    <property type="match status" value="1"/>
</dbReference>
<keyword evidence="3" id="KW-0862">Zinc</keyword>
<dbReference type="GO" id="GO:0015074">
    <property type="term" value="P:DNA integration"/>
    <property type="evidence" value="ECO:0007669"/>
    <property type="project" value="InterPro"/>
</dbReference>
<dbReference type="CDD" id="cd09272">
    <property type="entry name" value="RNase_HI_RT_Ty1"/>
    <property type="match status" value="1"/>
</dbReference>
<evidence type="ECO:0000256" key="2">
    <source>
        <dbReference type="ARBA" id="ARBA00022801"/>
    </source>
</evidence>
<dbReference type="InterPro" id="IPR043502">
    <property type="entry name" value="DNA/RNA_pol_sf"/>
</dbReference>